<feature type="non-terminal residue" evidence="1">
    <location>
        <position position="269"/>
    </location>
</feature>
<gene>
    <name evidence="1" type="ORF">METZ01_LOCUS425645</name>
</gene>
<sequence length="269" mass="29568">ALSDDSMWAAYDNAHRPSSVTSGEFKPSCGMGYYGRMWVGGVEEEKDVIHYSSLLDSDDFRTTAENGASNGGSIDLKTVWGTDEIIAIAPFFGKLVIFGKNNIAIYDSPNVIGSIALNEVIRGVGLVSRDTVQAIGDDLVFLSNTGLRSLARTTEKDKLPLQDFSLNIKDRLIRNIGQSTNVKSVYVENEGIYILSFVAKNINYVFDFKHRTPNDAPRVTTWTFDADREPASMIYTELYSGLLVGQQDGGIAGYENYYDTDLAGASTYT</sequence>
<proteinExistence type="predicted"/>
<dbReference type="AlphaFoldDB" id="A0A382XQS1"/>
<feature type="non-terminal residue" evidence="1">
    <location>
        <position position="1"/>
    </location>
</feature>
<name>A0A382XQS1_9ZZZZ</name>
<organism evidence="1">
    <name type="scientific">marine metagenome</name>
    <dbReference type="NCBI Taxonomy" id="408172"/>
    <lineage>
        <taxon>unclassified sequences</taxon>
        <taxon>metagenomes</taxon>
        <taxon>ecological metagenomes</taxon>
    </lineage>
</organism>
<reference evidence="1" key="1">
    <citation type="submission" date="2018-05" db="EMBL/GenBank/DDBJ databases">
        <authorList>
            <person name="Lanie J.A."/>
            <person name="Ng W.-L."/>
            <person name="Kazmierczak K.M."/>
            <person name="Andrzejewski T.M."/>
            <person name="Davidsen T.M."/>
            <person name="Wayne K.J."/>
            <person name="Tettelin H."/>
            <person name="Glass J.I."/>
            <person name="Rusch D."/>
            <person name="Podicherti R."/>
            <person name="Tsui H.-C.T."/>
            <person name="Winkler M.E."/>
        </authorList>
    </citation>
    <scope>NUCLEOTIDE SEQUENCE</scope>
</reference>
<accession>A0A382XQS1</accession>
<evidence type="ECO:0000313" key="1">
    <source>
        <dbReference type="EMBL" id="SVD72791.1"/>
    </source>
</evidence>
<dbReference type="EMBL" id="UINC01169316">
    <property type="protein sequence ID" value="SVD72791.1"/>
    <property type="molecule type" value="Genomic_DNA"/>
</dbReference>
<protein>
    <submittedName>
        <fullName evidence="1">Uncharacterized protein</fullName>
    </submittedName>
</protein>